<comment type="caution">
    <text evidence="2">The sequence shown here is derived from an EMBL/GenBank/DDBJ whole genome shotgun (WGS) entry which is preliminary data.</text>
</comment>
<sequence length="254" mass="27131">MPKPTIVFVPGAFHTPAIFDPVLPFLHVAGYSTTAVYLPSLGVSPGIPDLSADTEAVRIVVSGLAKLEKDILIVAHSYGGVPTTETLQGLSKKEREAEGHAGGVIALLFISAHLPIKGKAAIDILNDCTPEEEASPSLVKMAPSEDPTSAILENPIEAFYHDVSPAVAKYYASLLRRQSLGPVLTPITYESYRHIPSAYLLLSNDRAICLAKQMRIANDAGIENLLGPMNSSHSPFLSHPEEVSNFIRKVGGKG</sequence>
<dbReference type="PANTHER" id="PTHR37017:SF11">
    <property type="entry name" value="ESTERASE_LIPASE_THIOESTERASE DOMAIN-CONTAINING PROTEIN"/>
    <property type="match status" value="1"/>
</dbReference>
<accession>A0A1B7P0V7</accession>
<name>A0A1B7P0V7_9EURO</name>
<dbReference type="InterPro" id="IPR000073">
    <property type="entry name" value="AB_hydrolase_1"/>
</dbReference>
<dbReference type="STRING" id="1658172.A0A1B7P0V7"/>
<evidence type="ECO:0000313" key="3">
    <source>
        <dbReference type="Proteomes" id="UP000091918"/>
    </source>
</evidence>
<dbReference type="InterPro" id="IPR029058">
    <property type="entry name" value="AB_hydrolase_fold"/>
</dbReference>
<dbReference type="PANTHER" id="PTHR37017">
    <property type="entry name" value="AB HYDROLASE-1 DOMAIN-CONTAINING PROTEIN-RELATED"/>
    <property type="match status" value="1"/>
</dbReference>
<dbReference type="Proteomes" id="UP000091918">
    <property type="component" value="Unassembled WGS sequence"/>
</dbReference>
<gene>
    <name evidence="2" type="ORF">ACJ72_03010</name>
</gene>
<evidence type="ECO:0000313" key="2">
    <source>
        <dbReference type="EMBL" id="OAX82648.1"/>
    </source>
</evidence>
<evidence type="ECO:0000259" key="1">
    <source>
        <dbReference type="Pfam" id="PF12697"/>
    </source>
</evidence>
<dbReference type="OrthoDB" id="408373at2759"/>
<reference evidence="2 3" key="1">
    <citation type="submission" date="2015-07" db="EMBL/GenBank/DDBJ databases">
        <title>Emmonsia species relationships and genome sequence.</title>
        <authorList>
            <person name="Cuomo C.A."/>
            <person name="Schwartz I.S."/>
            <person name="Kenyon C."/>
            <person name="de Hoog G.S."/>
            <person name="Govender N.P."/>
            <person name="Botha A."/>
            <person name="Moreno L."/>
            <person name="de Vries M."/>
            <person name="Munoz J.F."/>
            <person name="Stielow J.B."/>
        </authorList>
    </citation>
    <scope>NUCLEOTIDE SEQUENCE [LARGE SCALE GENOMIC DNA]</scope>
    <source>
        <strain evidence="2 3">CBS 136260</strain>
    </source>
</reference>
<protein>
    <recommendedName>
        <fullName evidence="1">AB hydrolase-1 domain-containing protein</fullName>
    </recommendedName>
</protein>
<dbReference type="EMBL" id="LGUA01000276">
    <property type="protein sequence ID" value="OAX82648.1"/>
    <property type="molecule type" value="Genomic_DNA"/>
</dbReference>
<proteinExistence type="predicted"/>
<organism evidence="2 3">
    <name type="scientific">Emergomyces africanus</name>
    <dbReference type="NCBI Taxonomy" id="1955775"/>
    <lineage>
        <taxon>Eukaryota</taxon>
        <taxon>Fungi</taxon>
        <taxon>Dikarya</taxon>
        <taxon>Ascomycota</taxon>
        <taxon>Pezizomycotina</taxon>
        <taxon>Eurotiomycetes</taxon>
        <taxon>Eurotiomycetidae</taxon>
        <taxon>Onygenales</taxon>
        <taxon>Ajellomycetaceae</taxon>
        <taxon>Emergomyces</taxon>
    </lineage>
</organism>
<dbReference type="InterPro" id="IPR052897">
    <property type="entry name" value="Sec-Metab_Biosynth_Hydrolase"/>
</dbReference>
<dbReference type="Pfam" id="PF12697">
    <property type="entry name" value="Abhydrolase_6"/>
    <property type="match status" value="1"/>
</dbReference>
<dbReference type="Gene3D" id="3.40.50.1820">
    <property type="entry name" value="alpha/beta hydrolase"/>
    <property type="match status" value="1"/>
</dbReference>
<keyword evidence="3" id="KW-1185">Reference proteome</keyword>
<feature type="domain" description="AB hydrolase-1" evidence="1">
    <location>
        <begin position="6"/>
        <end position="244"/>
    </location>
</feature>
<dbReference type="SUPFAM" id="SSF53474">
    <property type="entry name" value="alpha/beta-Hydrolases"/>
    <property type="match status" value="1"/>
</dbReference>
<dbReference type="AlphaFoldDB" id="A0A1B7P0V7"/>